<dbReference type="KEGG" id="cpat:CLPA_c24590"/>
<dbReference type="GeneID" id="93074597"/>
<dbReference type="Proteomes" id="UP000028042">
    <property type="component" value="Unassembled WGS sequence"/>
</dbReference>
<organism evidence="1 4">
    <name type="scientific">Clostridium pasteurianum DSM 525 = ATCC 6013</name>
    <dbReference type="NCBI Taxonomy" id="1262449"/>
    <lineage>
        <taxon>Bacteria</taxon>
        <taxon>Bacillati</taxon>
        <taxon>Bacillota</taxon>
        <taxon>Clostridia</taxon>
        <taxon>Eubacteriales</taxon>
        <taxon>Clostridiaceae</taxon>
        <taxon>Clostridium</taxon>
    </lineage>
</organism>
<gene>
    <name evidence="1" type="ORF">CLPA_c24590</name>
    <name evidence="2" type="ORF">CP6013_00720</name>
</gene>
<keyword evidence="4" id="KW-1185">Reference proteome</keyword>
<evidence type="ECO:0000313" key="1">
    <source>
        <dbReference type="EMBL" id="AJA52517.1"/>
    </source>
</evidence>
<dbReference type="AlphaFoldDB" id="A0A0H3J4V2"/>
<dbReference type="Proteomes" id="UP000030905">
    <property type="component" value="Chromosome"/>
</dbReference>
<evidence type="ECO:0000313" key="2">
    <source>
        <dbReference type="EMBL" id="KRU11473.1"/>
    </source>
</evidence>
<reference evidence="2" key="2">
    <citation type="submission" date="2015-10" db="EMBL/GenBank/DDBJ databases">
        <title>Improved Draft Genome Sequence of Clostridium pasteurianum Strain ATCC 6013 (DSM 525) Using a Hybrid Next-Generation Sequencing Approach.</title>
        <authorList>
            <person name="Pyne M.E."/>
            <person name="Utturkar S.M."/>
            <person name="Brown S.D."/>
            <person name="Moo-Young M."/>
            <person name="Chung D.A."/>
            <person name="Chou P.C."/>
        </authorList>
    </citation>
    <scope>NUCLEOTIDE SEQUENCE</scope>
    <source>
        <strain evidence="2">ATCC 6013</strain>
    </source>
</reference>
<reference evidence="1 4" key="1">
    <citation type="journal article" date="2015" name="Genome Announc.">
        <title>Complete Genome Sequence of the Nitrogen-Fixing and Solvent-Producing Clostridium pasteurianum DSM 525.</title>
        <authorList>
            <person name="Poehlein A."/>
            <person name="Grosse-Honebrink A."/>
            <person name="Zhang Y."/>
            <person name="Minton N.P."/>
            <person name="Daniel R."/>
        </authorList>
    </citation>
    <scope>NUCLEOTIDE SEQUENCE [LARGE SCALE GENOMIC DNA]</scope>
    <source>
        <strain evidence="1">DSM 525</strain>
        <strain evidence="4">DSM 525 / ATCC 6013</strain>
    </source>
</reference>
<dbReference type="PATRIC" id="fig|1262449.3.peg.3577"/>
<dbReference type="KEGG" id="cpae:CPAST_c24590"/>
<dbReference type="RefSeq" id="WP_003447575.1">
    <property type="nucleotide sequence ID" value="NZ_ANZB01000015.1"/>
</dbReference>
<name>A0A0H3J4V2_CLOPA</name>
<evidence type="ECO:0000313" key="3">
    <source>
        <dbReference type="Proteomes" id="UP000028042"/>
    </source>
</evidence>
<proteinExistence type="predicted"/>
<reference evidence="2 3" key="3">
    <citation type="journal article" name="Genome Announc.">
        <title>Improved Draft Genome Sequence of Clostridium pasteurianum Strain ATCC 6013 (DSM 525) Using a Hybrid Next-Generation Sequencing Approach.</title>
        <authorList>
            <person name="Pyne M.E."/>
            <person name="Utturkar S."/>
            <person name="Brown S.D."/>
            <person name="Moo-Young M."/>
            <person name="Chung D.A."/>
            <person name="Chou C.P."/>
        </authorList>
    </citation>
    <scope>NUCLEOTIDE SEQUENCE [LARGE SCALE GENOMIC DNA]</scope>
    <source>
        <strain evidence="2 3">ATCC 6013</strain>
    </source>
</reference>
<dbReference type="EMBL" id="CP009268">
    <property type="protein sequence ID" value="AJA52517.1"/>
    <property type="molecule type" value="Genomic_DNA"/>
</dbReference>
<protein>
    <submittedName>
        <fullName evidence="1">Uncharacterized protein</fullName>
    </submittedName>
</protein>
<dbReference type="EMBL" id="JPGY02000001">
    <property type="protein sequence ID" value="KRU11473.1"/>
    <property type="molecule type" value="Genomic_DNA"/>
</dbReference>
<accession>A0A0H3J4V2</accession>
<sequence length="63" mass="7277">MKNISRAVNWNKLKDAKKNVKSNRSINYASYASSRHINDRISDAKSRSEIAITLLKEATKERR</sequence>
<evidence type="ECO:0000313" key="4">
    <source>
        <dbReference type="Proteomes" id="UP000030905"/>
    </source>
</evidence>